<proteinExistence type="predicted"/>
<reference evidence="1 2" key="1">
    <citation type="submission" date="2021-06" db="EMBL/GenBank/DDBJ databases">
        <authorList>
            <person name="Palmer J.M."/>
        </authorList>
    </citation>
    <scope>NUCLEOTIDE SEQUENCE [LARGE SCALE GENOMIC DNA]</scope>
    <source>
        <strain evidence="2">if_2019</strain>
        <tissue evidence="1">Muscle</tissue>
    </source>
</reference>
<keyword evidence="2" id="KW-1185">Reference proteome</keyword>
<evidence type="ECO:0000313" key="2">
    <source>
        <dbReference type="Proteomes" id="UP001482620"/>
    </source>
</evidence>
<evidence type="ECO:0000313" key="1">
    <source>
        <dbReference type="EMBL" id="MEQ2247069.1"/>
    </source>
</evidence>
<accession>A0ABV0UPC8</accession>
<protein>
    <submittedName>
        <fullName evidence="1">Uncharacterized protein</fullName>
    </submittedName>
</protein>
<dbReference type="Proteomes" id="UP001482620">
    <property type="component" value="Unassembled WGS sequence"/>
</dbReference>
<gene>
    <name evidence="1" type="ORF">ILYODFUR_005441</name>
</gene>
<organism evidence="1 2">
    <name type="scientific">Ilyodon furcidens</name>
    <name type="common">goldbreast splitfin</name>
    <dbReference type="NCBI Taxonomy" id="33524"/>
    <lineage>
        <taxon>Eukaryota</taxon>
        <taxon>Metazoa</taxon>
        <taxon>Chordata</taxon>
        <taxon>Craniata</taxon>
        <taxon>Vertebrata</taxon>
        <taxon>Euteleostomi</taxon>
        <taxon>Actinopterygii</taxon>
        <taxon>Neopterygii</taxon>
        <taxon>Teleostei</taxon>
        <taxon>Neoteleostei</taxon>
        <taxon>Acanthomorphata</taxon>
        <taxon>Ovalentaria</taxon>
        <taxon>Atherinomorphae</taxon>
        <taxon>Cyprinodontiformes</taxon>
        <taxon>Goodeidae</taxon>
        <taxon>Ilyodon</taxon>
    </lineage>
</organism>
<dbReference type="EMBL" id="JAHRIQ010081413">
    <property type="protein sequence ID" value="MEQ2247069.1"/>
    <property type="molecule type" value="Genomic_DNA"/>
</dbReference>
<name>A0ABV0UPC8_9TELE</name>
<comment type="caution">
    <text evidence="1">The sequence shown here is derived from an EMBL/GenBank/DDBJ whole genome shotgun (WGS) entry which is preliminary data.</text>
</comment>
<sequence length="115" mass="12427">MKCVGAYPSYTSPPTKRGNTACRQIGNHMTVAHMTHTRRSLFFPATDAITSRDSRPVFAIQGDLTLYGNSDVFVALLSSGTQNFPLSLLFCKGSSASLLKLLTKILQVMRAAAGM</sequence>